<evidence type="ECO:0000313" key="3">
    <source>
        <dbReference type="Proteomes" id="UP000029121"/>
    </source>
</evidence>
<evidence type="ECO:0000313" key="2">
    <source>
        <dbReference type="EMBL" id="EOA21940.1"/>
    </source>
</evidence>
<accession>R0HAC4</accession>
<name>R0HAC4_9BRAS</name>
<dbReference type="Proteomes" id="UP000029121">
    <property type="component" value="Unassembled WGS sequence"/>
</dbReference>
<feature type="compositionally biased region" description="Acidic residues" evidence="1">
    <location>
        <begin position="49"/>
        <end position="59"/>
    </location>
</feature>
<feature type="compositionally biased region" description="Basic and acidic residues" evidence="1">
    <location>
        <begin position="60"/>
        <end position="72"/>
    </location>
</feature>
<dbReference type="STRING" id="81985.R0HAC4"/>
<evidence type="ECO:0000256" key="1">
    <source>
        <dbReference type="SAM" id="MobiDB-lite"/>
    </source>
</evidence>
<protein>
    <recommendedName>
        <fullName evidence="4">Cystatin domain-containing protein</fullName>
    </recommendedName>
</protein>
<keyword evidence="3" id="KW-1185">Reference proteome</keyword>
<feature type="compositionally biased region" description="Basic and acidic residues" evidence="1">
    <location>
        <begin position="1"/>
        <end position="14"/>
    </location>
</feature>
<sequence>MDVQTAKRDSKAEEESAPPVTTKPKLEEEDQEDDGYKIYVGGMRLKDVPDEEPEWDVDSYDGREYQSDPEDRKYFSDEDEYNEYRLDQRQKWESKGFIPDFANGIHNFGNLDEPAGKNRTINEELTELASVCVKKLNEDKVYITFMAREYENGPLVEYQAKVMRYAAHRKPPFPILCRPSPTPTSKLT</sequence>
<dbReference type="PANTHER" id="PTHR31228">
    <property type="entry name" value="CYSTATIN/MONELLIN SUPERFAMILY PROTEIN"/>
    <property type="match status" value="1"/>
</dbReference>
<dbReference type="EMBL" id="KB870810">
    <property type="protein sequence ID" value="EOA21940.1"/>
    <property type="molecule type" value="Genomic_DNA"/>
</dbReference>
<organism evidence="2 3">
    <name type="scientific">Capsella rubella</name>
    <dbReference type="NCBI Taxonomy" id="81985"/>
    <lineage>
        <taxon>Eukaryota</taxon>
        <taxon>Viridiplantae</taxon>
        <taxon>Streptophyta</taxon>
        <taxon>Embryophyta</taxon>
        <taxon>Tracheophyta</taxon>
        <taxon>Spermatophyta</taxon>
        <taxon>Magnoliopsida</taxon>
        <taxon>eudicotyledons</taxon>
        <taxon>Gunneridae</taxon>
        <taxon>Pentapetalae</taxon>
        <taxon>rosids</taxon>
        <taxon>malvids</taxon>
        <taxon>Brassicales</taxon>
        <taxon>Brassicaceae</taxon>
        <taxon>Camelineae</taxon>
        <taxon>Capsella</taxon>
    </lineage>
</organism>
<dbReference type="NCBIfam" id="TIGR01638">
    <property type="entry name" value="Atha_cystat_rel"/>
    <property type="match status" value="1"/>
</dbReference>
<proteinExistence type="predicted"/>
<feature type="region of interest" description="Disordered" evidence="1">
    <location>
        <begin position="1"/>
        <end position="72"/>
    </location>
</feature>
<dbReference type="InterPro" id="IPR006525">
    <property type="entry name" value="Cystatin-related_pln"/>
</dbReference>
<dbReference type="AlphaFoldDB" id="R0HAC4"/>
<gene>
    <name evidence="2" type="ORF">CARUB_v10002434mg</name>
</gene>
<evidence type="ECO:0008006" key="4">
    <source>
        <dbReference type="Google" id="ProtNLM"/>
    </source>
</evidence>
<dbReference type="PANTHER" id="PTHR31228:SF40">
    <property type="entry name" value="CYSTATIN_MONELLIN SUPERFAMILY PROTEIN"/>
    <property type="match status" value="1"/>
</dbReference>
<reference evidence="3" key="1">
    <citation type="journal article" date="2013" name="Nat. Genet.">
        <title>The Capsella rubella genome and the genomic consequences of rapid mating system evolution.</title>
        <authorList>
            <person name="Slotte T."/>
            <person name="Hazzouri K.M."/>
            <person name="Agren J.A."/>
            <person name="Koenig D."/>
            <person name="Maumus F."/>
            <person name="Guo Y.L."/>
            <person name="Steige K."/>
            <person name="Platts A.E."/>
            <person name="Escobar J.S."/>
            <person name="Newman L.K."/>
            <person name="Wang W."/>
            <person name="Mandakova T."/>
            <person name="Vello E."/>
            <person name="Smith L.M."/>
            <person name="Henz S.R."/>
            <person name="Steffen J."/>
            <person name="Takuno S."/>
            <person name="Brandvain Y."/>
            <person name="Coop G."/>
            <person name="Andolfatto P."/>
            <person name="Hu T.T."/>
            <person name="Blanchette M."/>
            <person name="Clark R.M."/>
            <person name="Quesneville H."/>
            <person name="Nordborg M."/>
            <person name="Gaut B.S."/>
            <person name="Lysak M.A."/>
            <person name="Jenkins J."/>
            <person name="Grimwood J."/>
            <person name="Chapman J."/>
            <person name="Prochnik S."/>
            <person name="Shu S."/>
            <person name="Rokhsar D."/>
            <person name="Schmutz J."/>
            <person name="Weigel D."/>
            <person name="Wright S.I."/>
        </authorList>
    </citation>
    <scope>NUCLEOTIDE SEQUENCE [LARGE SCALE GENOMIC DNA]</scope>
    <source>
        <strain evidence="3">cv. Monte Gargano</strain>
    </source>
</reference>